<keyword evidence="2" id="KW-1185">Reference proteome</keyword>
<comment type="caution">
    <text evidence="1">The sequence shown here is derived from an EMBL/GenBank/DDBJ whole genome shotgun (WGS) entry which is preliminary data.</text>
</comment>
<dbReference type="EMBL" id="JADFTT010000609">
    <property type="protein sequence ID" value="KAG5759828.1"/>
    <property type="molecule type" value="Genomic_DNA"/>
</dbReference>
<protein>
    <submittedName>
        <fullName evidence="1">Uncharacterized protein</fullName>
    </submittedName>
</protein>
<sequence>MGNKLVPATWMGREMLPMEFAVVPEAFDAPVVGRNLAADLVSVLASAQCEGLFGIDVLGEEDWMELKIGNASVVVPSNGHEKEEAYLPVAFAFDDKKPGFRVHGKCGTDHKHTSKP</sequence>
<proteinExistence type="predicted"/>
<dbReference type="Proteomes" id="UP000750502">
    <property type="component" value="Unassembled WGS sequence"/>
</dbReference>
<gene>
    <name evidence="1" type="ORF">H9Q72_012050</name>
</gene>
<evidence type="ECO:0000313" key="1">
    <source>
        <dbReference type="EMBL" id="KAG5759828.1"/>
    </source>
</evidence>
<dbReference type="OrthoDB" id="5416378at2759"/>
<dbReference type="AlphaFoldDB" id="A0A9P7HPG4"/>
<reference evidence="1" key="1">
    <citation type="journal article" date="2020" name="bioRxiv">
        <title>Historical genomics reveals the evolutionary mechanisms behind multiple outbreaks of the host-specific coffee wilt pathogen Fusarium xylarioides.</title>
        <authorList>
            <person name="Peck D."/>
            <person name="Nowell R.W."/>
            <person name="Flood J."/>
            <person name="Ryan M.J."/>
            <person name="Barraclough T.G."/>
        </authorList>
    </citation>
    <scope>NUCLEOTIDE SEQUENCE</scope>
    <source>
        <strain evidence="1">IMI 127659i</strain>
    </source>
</reference>
<accession>A0A9P7HPG4</accession>
<reference evidence="1" key="2">
    <citation type="submission" date="2020-10" db="EMBL/GenBank/DDBJ databases">
        <authorList>
            <person name="Peck L.D."/>
            <person name="Nowell R.W."/>
            <person name="Flood J."/>
            <person name="Ryan M.J."/>
            <person name="Barraclough T.G."/>
        </authorList>
    </citation>
    <scope>NUCLEOTIDE SEQUENCE</scope>
    <source>
        <strain evidence="1">IMI 127659i</strain>
    </source>
</reference>
<organism evidence="1 2">
    <name type="scientific">Fusarium xylarioides</name>
    <dbReference type="NCBI Taxonomy" id="221167"/>
    <lineage>
        <taxon>Eukaryota</taxon>
        <taxon>Fungi</taxon>
        <taxon>Dikarya</taxon>
        <taxon>Ascomycota</taxon>
        <taxon>Pezizomycotina</taxon>
        <taxon>Sordariomycetes</taxon>
        <taxon>Hypocreomycetidae</taxon>
        <taxon>Hypocreales</taxon>
        <taxon>Nectriaceae</taxon>
        <taxon>Fusarium</taxon>
        <taxon>Fusarium fujikuroi species complex</taxon>
    </lineage>
</organism>
<evidence type="ECO:0000313" key="2">
    <source>
        <dbReference type="Proteomes" id="UP000750502"/>
    </source>
</evidence>
<name>A0A9P7HPG4_9HYPO</name>